<name>A0A378TNJ8_9MYCO</name>
<dbReference type="Proteomes" id="UP000254978">
    <property type="component" value="Unassembled WGS sequence"/>
</dbReference>
<evidence type="ECO:0000256" key="2">
    <source>
        <dbReference type="ARBA" id="ARBA00023125"/>
    </source>
</evidence>
<dbReference type="CDD" id="cd07377">
    <property type="entry name" value="WHTH_GntR"/>
    <property type="match status" value="1"/>
</dbReference>
<dbReference type="SUPFAM" id="SSF46785">
    <property type="entry name" value="Winged helix' DNA-binding domain"/>
    <property type="match status" value="1"/>
</dbReference>
<sequence length="236" mass="26112">MTPSEDLRRARSGDADGGPTTVTQRLVVALRSRILANDLEPGSRIVVDDIRNRYKVSHIPVREALRTLEGEGLISSIPNHGARVTELSADEIDGLYDLRLIIETALIGRACTVKTDEDVAAAKHALDAMNRLDPVGEPVRFQDAHRDFHAALILPATTEVSRQTLEPIWQRVQRYLVQMYRLPVVAPRGMVQHPRIFEAWAAGDQECVSLLAQHLRGGRTQMAKALVVQPCCGSDD</sequence>
<dbReference type="PROSITE" id="PS50949">
    <property type="entry name" value="HTH_GNTR"/>
    <property type="match status" value="1"/>
</dbReference>
<reference evidence="6 7" key="1">
    <citation type="submission" date="2018-06" db="EMBL/GenBank/DDBJ databases">
        <authorList>
            <consortium name="Pathogen Informatics"/>
            <person name="Doyle S."/>
        </authorList>
    </citation>
    <scope>NUCLEOTIDE SEQUENCE [LARGE SCALE GENOMIC DNA]</scope>
    <source>
        <strain evidence="6 7">NCTC10821</strain>
    </source>
</reference>
<dbReference type="EMBL" id="UGQT01000001">
    <property type="protein sequence ID" value="STZ62200.1"/>
    <property type="molecule type" value="Genomic_DNA"/>
</dbReference>
<evidence type="ECO:0000256" key="4">
    <source>
        <dbReference type="SAM" id="MobiDB-lite"/>
    </source>
</evidence>
<accession>A0A378TNJ8</accession>
<keyword evidence="2" id="KW-0238">DNA-binding</keyword>
<proteinExistence type="predicted"/>
<dbReference type="Pfam" id="PF07729">
    <property type="entry name" value="FCD"/>
    <property type="match status" value="1"/>
</dbReference>
<protein>
    <submittedName>
        <fullName evidence="6">GntR family transcriptional regulator</fullName>
    </submittedName>
</protein>
<dbReference type="SMART" id="SM00895">
    <property type="entry name" value="FCD"/>
    <property type="match status" value="1"/>
</dbReference>
<gene>
    <name evidence="6" type="primary">csiR_7</name>
    <name evidence="6" type="ORF">NCTC10821_05765</name>
</gene>
<evidence type="ECO:0000313" key="6">
    <source>
        <dbReference type="EMBL" id="STZ62200.1"/>
    </source>
</evidence>
<dbReference type="OrthoDB" id="8680240at2"/>
<feature type="domain" description="HTH gntR-type" evidence="5">
    <location>
        <begin position="20"/>
        <end position="87"/>
    </location>
</feature>
<dbReference type="InterPro" id="IPR036390">
    <property type="entry name" value="WH_DNA-bd_sf"/>
</dbReference>
<dbReference type="InterPro" id="IPR008920">
    <property type="entry name" value="TF_FadR/GntR_C"/>
</dbReference>
<dbReference type="InterPro" id="IPR036388">
    <property type="entry name" value="WH-like_DNA-bd_sf"/>
</dbReference>
<keyword evidence="7" id="KW-1185">Reference proteome</keyword>
<dbReference type="SMART" id="SM00345">
    <property type="entry name" value="HTH_GNTR"/>
    <property type="match status" value="1"/>
</dbReference>
<dbReference type="InterPro" id="IPR011711">
    <property type="entry name" value="GntR_C"/>
</dbReference>
<keyword evidence="1" id="KW-0805">Transcription regulation</keyword>
<dbReference type="PANTHER" id="PTHR43537:SF5">
    <property type="entry name" value="UXU OPERON TRANSCRIPTIONAL REGULATOR"/>
    <property type="match status" value="1"/>
</dbReference>
<dbReference type="Gene3D" id="1.20.120.530">
    <property type="entry name" value="GntR ligand-binding domain-like"/>
    <property type="match status" value="1"/>
</dbReference>
<dbReference type="AlphaFoldDB" id="A0A378TNJ8"/>
<dbReference type="PANTHER" id="PTHR43537">
    <property type="entry name" value="TRANSCRIPTIONAL REGULATOR, GNTR FAMILY"/>
    <property type="match status" value="1"/>
</dbReference>
<dbReference type="GO" id="GO:0003677">
    <property type="term" value="F:DNA binding"/>
    <property type="evidence" value="ECO:0007669"/>
    <property type="project" value="UniProtKB-KW"/>
</dbReference>
<dbReference type="Pfam" id="PF00392">
    <property type="entry name" value="GntR"/>
    <property type="match status" value="1"/>
</dbReference>
<dbReference type="RefSeq" id="WP_115280950.1">
    <property type="nucleotide sequence ID" value="NZ_AP022600.1"/>
</dbReference>
<feature type="region of interest" description="Disordered" evidence="4">
    <location>
        <begin position="1"/>
        <end position="20"/>
    </location>
</feature>
<dbReference type="SUPFAM" id="SSF48008">
    <property type="entry name" value="GntR ligand-binding domain-like"/>
    <property type="match status" value="1"/>
</dbReference>
<evidence type="ECO:0000259" key="5">
    <source>
        <dbReference type="PROSITE" id="PS50949"/>
    </source>
</evidence>
<evidence type="ECO:0000256" key="1">
    <source>
        <dbReference type="ARBA" id="ARBA00023015"/>
    </source>
</evidence>
<dbReference type="InterPro" id="IPR000524">
    <property type="entry name" value="Tscrpt_reg_HTH_GntR"/>
</dbReference>
<dbReference type="Gene3D" id="1.10.10.10">
    <property type="entry name" value="Winged helix-like DNA-binding domain superfamily/Winged helix DNA-binding domain"/>
    <property type="match status" value="1"/>
</dbReference>
<evidence type="ECO:0000256" key="3">
    <source>
        <dbReference type="ARBA" id="ARBA00023163"/>
    </source>
</evidence>
<evidence type="ECO:0000313" key="7">
    <source>
        <dbReference type="Proteomes" id="UP000254978"/>
    </source>
</evidence>
<dbReference type="GO" id="GO:0003700">
    <property type="term" value="F:DNA-binding transcription factor activity"/>
    <property type="evidence" value="ECO:0007669"/>
    <property type="project" value="InterPro"/>
</dbReference>
<feature type="compositionally biased region" description="Basic and acidic residues" evidence="4">
    <location>
        <begin position="1"/>
        <end position="14"/>
    </location>
</feature>
<organism evidence="6 7">
    <name type="scientific">Mycolicibacterium tokaiense</name>
    <dbReference type="NCBI Taxonomy" id="39695"/>
    <lineage>
        <taxon>Bacteria</taxon>
        <taxon>Bacillati</taxon>
        <taxon>Actinomycetota</taxon>
        <taxon>Actinomycetes</taxon>
        <taxon>Mycobacteriales</taxon>
        <taxon>Mycobacteriaceae</taxon>
        <taxon>Mycolicibacterium</taxon>
    </lineage>
</organism>
<keyword evidence="3" id="KW-0804">Transcription</keyword>